<dbReference type="PROSITE" id="PS50011">
    <property type="entry name" value="PROTEIN_KINASE_DOM"/>
    <property type="match status" value="1"/>
</dbReference>
<reference evidence="6 7" key="1">
    <citation type="journal article" date="2018" name="Mol. Plant">
        <title>The genome of Artemisia annua provides insight into the evolution of Asteraceae family and artemisinin biosynthesis.</title>
        <authorList>
            <person name="Shen Q."/>
            <person name="Zhang L."/>
            <person name="Liao Z."/>
            <person name="Wang S."/>
            <person name="Yan T."/>
            <person name="Shi P."/>
            <person name="Liu M."/>
            <person name="Fu X."/>
            <person name="Pan Q."/>
            <person name="Wang Y."/>
            <person name="Lv Z."/>
            <person name="Lu X."/>
            <person name="Zhang F."/>
            <person name="Jiang W."/>
            <person name="Ma Y."/>
            <person name="Chen M."/>
            <person name="Hao X."/>
            <person name="Li L."/>
            <person name="Tang Y."/>
            <person name="Lv G."/>
            <person name="Zhou Y."/>
            <person name="Sun X."/>
            <person name="Brodelius P.E."/>
            <person name="Rose J.K.C."/>
            <person name="Tang K."/>
        </authorList>
    </citation>
    <scope>NUCLEOTIDE SEQUENCE [LARGE SCALE GENOMIC DNA]</scope>
    <source>
        <strain evidence="7">cv. Huhao1</strain>
        <tissue evidence="6">Leaf</tissue>
    </source>
</reference>
<feature type="domain" description="Protein kinase" evidence="5">
    <location>
        <begin position="1"/>
        <end position="186"/>
    </location>
</feature>
<keyword evidence="3 6" id="KW-0418">Kinase</keyword>
<dbReference type="Proteomes" id="UP000245207">
    <property type="component" value="Unassembled WGS sequence"/>
</dbReference>
<dbReference type="InterPro" id="IPR052059">
    <property type="entry name" value="CR_Ser/Thr_kinase"/>
</dbReference>
<evidence type="ECO:0000313" key="7">
    <source>
        <dbReference type="Proteomes" id="UP000245207"/>
    </source>
</evidence>
<keyword evidence="4" id="KW-0067">ATP-binding</keyword>
<protein>
    <submittedName>
        <fullName evidence="6">Mitogen-activated protein (MAP) kinase kinase kinase Ste11, Cryptococcus</fullName>
    </submittedName>
</protein>
<dbReference type="SUPFAM" id="SSF56112">
    <property type="entry name" value="Protein kinase-like (PK-like)"/>
    <property type="match status" value="1"/>
</dbReference>
<keyword evidence="1" id="KW-0808">Transferase</keyword>
<dbReference type="OrthoDB" id="193860at2759"/>
<evidence type="ECO:0000256" key="4">
    <source>
        <dbReference type="ARBA" id="ARBA00022840"/>
    </source>
</evidence>
<dbReference type="PROSITE" id="PS00108">
    <property type="entry name" value="PROTEIN_KINASE_ST"/>
    <property type="match status" value="1"/>
</dbReference>
<accession>A0A2U1NJU2</accession>
<evidence type="ECO:0000313" key="6">
    <source>
        <dbReference type="EMBL" id="PWA73772.1"/>
    </source>
</evidence>
<dbReference type="GO" id="GO:0005524">
    <property type="term" value="F:ATP binding"/>
    <property type="evidence" value="ECO:0007669"/>
    <property type="project" value="UniProtKB-KW"/>
</dbReference>
<keyword evidence="7" id="KW-1185">Reference proteome</keyword>
<dbReference type="EMBL" id="PKPP01002678">
    <property type="protein sequence ID" value="PWA73772.1"/>
    <property type="molecule type" value="Genomic_DNA"/>
</dbReference>
<name>A0A2U1NJU2_ARTAN</name>
<gene>
    <name evidence="6" type="ORF">CTI12_AA167740</name>
</gene>
<evidence type="ECO:0000256" key="3">
    <source>
        <dbReference type="ARBA" id="ARBA00022777"/>
    </source>
</evidence>
<evidence type="ECO:0000256" key="2">
    <source>
        <dbReference type="ARBA" id="ARBA00022741"/>
    </source>
</evidence>
<comment type="caution">
    <text evidence="6">The sequence shown here is derived from an EMBL/GenBank/DDBJ whole genome shotgun (WGS) entry which is preliminary data.</text>
</comment>
<evidence type="ECO:0000259" key="5">
    <source>
        <dbReference type="PROSITE" id="PS50011"/>
    </source>
</evidence>
<dbReference type="InterPro" id="IPR011009">
    <property type="entry name" value="Kinase-like_dom_sf"/>
</dbReference>
<dbReference type="Pfam" id="PF00069">
    <property type="entry name" value="Pkinase"/>
    <property type="match status" value="1"/>
</dbReference>
<dbReference type="Gene3D" id="1.10.510.10">
    <property type="entry name" value="Transferase(Phosphotransferase) domain 1"/>
    <property type="match status" value="1"/>
</dbReference>
<dbReference type="GO" id="GO:0004672">
    <property type="term" value="F:protein kinase activity"/>
    <property type="evidence" value="ECO:0007669"/>
    <property type="project" value="InterPro"/>
</dbReference>
<sequence length="186" mass="20600">MGPSGKTTLLSLLGGRVTNANQGGSITYNDQPYSKFLKSRFMVAATEYMYRGGSWSRLPSHRCPTKKIVIHGDVKSSNIVLDENYAAKISDFGLAKVGPTNRTNTFVTTGVKGTFGYMDPSKLLMGGCFFLYQFEEEVTDVSLRISWVDAITSLNFLRIFTIKLEPEEQREADATSNMRNGSHSDS</sequence>
<keyword evidence="2" id="KW-0547">Nucleotide-binding</keyword>
<organism evidence="6 7">
    <name type="scientific">Artemisia annua</name>
    <name type="common">Sweet wormwood</name>
    <dbReference type="NCBI Taxonomy" id="35608"/>
    <lineage>
        <taxon>Eukaryota</taxon>
        <taxon>Viridiplantae</taxon>
        <taxon>Streptophyta</taxon>
        <taxon>Embryophyta</taxon>
        <taxon>Tracheophyta</taxon>
        <taxon>Spermatophyta</taxon>
        <taxon>Magnoliopsida</taxon>
        <taxon>eudicotyledons</taxon>
        <taxon>Gunneridae</taxon>
        <taxon>Pentapetalae</taxon>
        <taxon>asterids</taxon>
        <taxon>campanulids</taxon>
        <taxon>Asterales</taxon>
        <taxon>Asteraceae</taxon>
        <taxon>Asteroideae</taxon>
        <taxon>Anthemideae</taxon>
        <taxon>Artemisiinae</taxon>
        <taxon>Artemisia</taxon>
    </lineage>
</organism>
<dbReference type="AlphaFoldDB" id="A0A2U1NJU2"/>
<dbReference type="PANTHER" id="PTHR47973">
    <property type="entry name" value="CYSTEINE-RICH RECEPTOR-LIKE PROTEIN KINASE 3"/>
    <property type="match status" value="1"/>
</dbReference>
<proteinExistence type="predicted"/>
<dbReference type="STRING" id="35608.A0A2U1NJU2"/>
<evidence type="ECO:0000256" key="1">
    <source>
        <dbReference type="ARBA" id="ARBA00022679"/>
    </source>
</evidence>
<dbReference type="InterPro" id="IPR000719">
    <property type="entry name" value="Prot_kinase_dom"/>
</dbReference>
<dbReference type="InterPro" id="IPR008271">
    <property type="entry name" value="Ser/Thr_kinase_AS"/>
</dbReference>